<sequence length="86" mass="9465">PTARAGASQRKAVGARKDINTETVTSSFWGAPSPRPAARAGLPASGLLLWGRGCRRGRVRGPRRQRAQRCRCGQSRRARLCRAWRP</sequence>
<accession>A0A699W0V9</accession>
<dbReference type="AlphaFoldDB" id="A0A699W0V9"/>
<reference evidence="1" key="1">
    <citation type="journal article" date="2019" name="Sci. Rep.">
        <title>Draft genome of Tanacetum cinerariifolium, the natural source of mosquito coil.</title>
        <authorList>
            <person name="Yamashiro T."/>
            <person name="Shiraishi A."/>
            <person name="Satake H."/>
            <person name="Nakayama K."/>
        </authorList>
    </citation>
    <scope>NUCLEOTIDE SEQUENCE</scope>
</reference>
<dbReference type="EMBL" id="BKCJ011530655">
    <property type="protein sequence ID" value="GFD40240.1"/>
    <property type="molecule type" value="Genomic_DNA"/>
</dbReference>
<name>A0A699W0V9_TANCI</name>
<gene>
    <name evidence="1" type="ORF">Tci_912209</name>
</gene>
<organism evidence="1">
    <name type="scientific">Tanacetum cinerariifolium</name>
    <name type="common">Dalmatian daisy</name>
    <name type="synonym">Chrysanthemum cinerariifolium</name>
    <dbReference type="NCBI Taxonomy" id="118510"/>
    <lineage>
        <taxon>Eukaryota</taxon>
        <taxon>Viridiplantae</taxon>
        <taxon>Streptophyta</taxon>
        <taxon>Embryophyta</taxon>
        <taxon>Tracheophyta</taxon>
        <taxon>Spermatophyta</taxon>
        <taxon>Magnoliopsida</taxon>
        <taxon>eudicotyledons</taxon>
        <taxon>Gunneridae</taxon>
        <taxon>Pentapetalae</taxon>
        <taxon>asterids</taxon>
        <taxon>campanulids</taxon>
        <taxon>Asterales</taxon>
        <taxon>Asteraceae</taxon>
        <taxon>Asteroideae</taxon>
        <taxon>Anthemideae</taxon>
        <taxon>Anthemidinae</taxon>
        <taxon>Tanacetum</taxon>
    </lineage>
</organism>
<feature type="non-terminal residue" evidence="1">
    <location>
        <position position="1"/>
    </location>
</feature>
<comment type="caution">
    <text evidence="1">The sequence shown here is derived from an EMBL/GenBank/DDBJ whole genome shotgun (WGS) entry which is preliminary data.</text>
</comment>
<proteinExistence type="predicted"/>
<evidence type="ECO:0000313" key="1">
    <source>
        <dbReference type="EMBL" id="GFD40240.1"/>
    </source>
</evidence>
<protein>
    <submittedName>
        <fullName evidence="1">Uncharacterized protein</fullName>
    </submittedName>
</protein>